<accession>A0AAX2LIE3</accession>
<dbReference type="NCBIfam" id="TIGR02532">
    <property type="entry name" value="IV_pilin_GFxxxE"/>
    <property type="match status" value="1"/>
</dbReference>
<keyword evidence="3" id="KW-0472">Membrane</keyword>
<dbReference type="Pfam" id="PF15980">
    <property type="entry name" value="ComGF"/>
    <property type="match status" value="1"/>
</dbReference>
<keyword evidence="3" id="KW-1133">Transmembrane helix</keyword>
<dbReference type="GO" id="GO:0030420">
    <property type="term" value="P:establishment of competence for transformation"/>
    <property type="evidence" value="ECO:0007669"/>
    <property type="project" value="UniProtKB-KW"/>
</dbReference>
<dbReference type="GO" id="GO:0009986">
    <property type="term" value="C:cell surface"/>
    <property type="evidence" value="ECO:0007669"/>
    <property type="project" value="UniProtKB-SubCell"/>
</dbReference>
<evidence type="ECO:0000256" key="2">
    <source>
        <dbReference type="ARBA" id="ARBA00023287"/>
    </source>
</evidence>
<feature type="transmembrane region" description="Helical" evidence="3">
    <location>
        <begin position="33"/>
        <end position="56"/>
    </location>
</feature>
<dbReference type="Proteomes" id="UP000255476">
    <property type="component" value="Unassembled WGS sequence"/>
</dbReference>
<protein>
    <submittedName>
        <fullName evidence="4">Competence protein ComG</fullName>
    </submittedName>
</protein>
<name>A0AAX2LIE3_STRSZ</name>
<proteinExistence type="predicted"/>
<dbReference type="PIRSF" id="PIRSF031611">
    <property type="entry name" value="Competence_ComGF"/>
    <property type="match status" value="1"/>
</dbReference>
<comment type="caution">
    <text evidence="4">The sequence shown here is derived from an EMBL/GenBank/DDBJ whole genome shotgun (WGS) entry which is preliminary data.</text>
</comment>
<evidence type="ECO:0000313" key="5">
    <source>
        <dbReference type="Proteomes" id="UP000255476"/>
    </source>
</evidence>
<gene>
    <name evidence="4" type="primary">comGF_2</name>
    <name evidence="4" type="ORF">NCTC7023_00455</name>
</gene>
<sequence length="169" mass="19144">MVVILSYYHIRRVSLLLKKTKRLLGLKDSRLKAFTLIECLIALLVISGSLLVYQALTKSLMVSERYLAANDQDNWLLFSQQLRAELSGTTLQGIRNNRLYVEKDKKALSFGQVKGHDFRKAAGNGRGYQPMLFGLSSSQITAVGQQVIIKLKWQSGLERTFIYAFQEKG</sequence>
<dbReference type="InterPro" id="IPR012902">
    <property type="entry name" value="N_methyl_site"/>
</dbReference>
<organism evidence="4 5">
    <name type="scientific">Streptococcus equi subsp. zooepidemicus</name>
    <dbReference type="NCBI Taxonomy" id="40041"/>
    <lineage>
        <taxon>Bacteria</taxon>
        <taxon>Bacillati</taxon>
        <taxon>Bacillota</taxon>
        <taxon>Bacilli</taxon>
        <taxon>Lactobacillales</taxon>
        <taxon>Streptococcaceae</taxon>
        <taxon>Streptococcus</taxon>
    </lineage>
</organism>
<evidence type="ECO:0000313" key="4">
    <source>
        <dbReference type="EMBL" id="SUO80647.1"/>
    </source>
</evidence>
<dbReference type="EMBL" id="UHHT01000001">
    <property type="protein sequence ID" value="SUO80647.1"/>
    <property type="molecule type" value="Genomic_DNA"/>
</dbReference>
<reference evidence="4 5" key="1">
    <citation type="submission" date="2018-06" db="EMBL/GenBank/DDBJ databases">
        <authorList>
            <consortium name="Pathogen Informatics"/>
            <person name="Doyle S."/>
        </authorList>
    </citation>
    <scope>NUCLEOTIDE SEQUENCE [LARGE SCALE GENOMIC DNA]</scope>
    <source>
        <strain evidence="4 5">NCTC7023</strain>
    </source>
</reference>
<evidence type="ECO:0000256" key="1">
    <source>
        <dbReference type="ARBA" id="ARBA00004241"/>
    </source>
</evidence>
<evidence type="ECO:0000256" key="3">
    <source>
        <dbReference type="SAM" id="Phobius"/>
    </source>
</evidence>
<dbReference type="InterPro" id="IPR016977">
    <property type="entry name" value="ComGF"/>
</dbReference>
<dbReference type="NCBIfam" id="NF041002">
    <property type="entry name" value="pilin_ComGF"/>
    <property type="match status" value="1"/>
</dbReference>
<keyword evidence="2" id="KW-0178">Competence</keyword>
<keyword evidence="3" id="KW-0812">Transmembrane</keyword>
<dbReference type="AlphaFoldDB" id="A0AAX2LIE3"/>
<comment type="subcellular location">
    <subcellularLocation>
        <location evidence="1">Cell surface</location>
    </subcellularLocation>
</comment>